<dbReference type="EMBL" id="JAAKGT010000009">
    <property type="protein sequence ID" value="NGM51389.1"/>
    <property type="molecule type" value="Genomic_DNA"/>
</dbReference>
<dbReference type="SMART" id="SM00869">
    <property type="entry name" value="Autotransporter"/>
    <property type="match status" value="1"/>
</dbReference>
<dbReference type="PROSITE" id="PS51318">
    <property type="entry name" value="TAT"/>
    <property type="match status" value="1"/>
</dbReference>
<feature type="domain" description="Autotransporter" evidence="2">
    <location>
        <begin position="1741"/>
        <end position="2015"/>
    </location>
</feature>
<proteinExistence type="predicted"/>
<protein>
    <recommendedName>
        <fullName evidence="2">Autotransporter domain-containing protein</fullName>
    </recommendedName>
</protein>
<feature type="signal peptide" evidence="1">
    <location>
        <begin position="1"/>
        <end position="34"/>
    </location>
</feature>
<sequence length="2015" mass="201070">MSGLSFSRSSALRRRFLGCSLTVLAAAAAGTALADCTPLPVTTSATTTCTGTTLGQVTVSTSGSVVVASGALLQSDAGLDTSTLFVTTPTGAAATTATLRVDGTIRGDADDRSAAVTVQAQVGNYSYPSTRLDVTVGQAGRIEGWAAISADGTQYNAFGYRLAAATLDNSGVVAGRVYGLYTPSIQYGGFLSVNNREGGVISGGAVTVYTPGSVAAIYAPVGVLTNAGLIDGGNGAAYAFYPYGNSSLGVLPSQVINTSTGVMRGRDYFGAIYIPFGSVTIDNSGLVLNDGGGNAIRTANNVTLNNRAGGVITATSGDAIITNGGTITNAGTINGSIYMTSGNFWSASVLDNTGGVINGDVIFGSADDTLMGTWDFTRNTLAGVSGRINGGSGLNRLLFNITADANVDDLAGRIVLPTNFQRLALILAPNVTATLGGDAIDGLTIGGAGRFVTTGAVSAWGPAFSYAWSSDSTAKLAFENSGQILSALSSTSDAAVMLQNLRSFTNTGAITGLTGGGAQASFYGWDSAGVFTNSGWVVGDATALSINYGSLTNSGTIVSTRGVGLNLFGSSKSTNSGAITGVTVGASMSGGTFTNSGSVVATAADGVGVSLSSTRFENKAGGVVTGTRNSIILTDGQIYNAGTLNGDVGPQYSWSSGSNTYVDEGGKLNGSLRFGAGSDLLVTDVGNYVDGVFSNITGQVDAGEGSDRLVLRVGADATAKFKAAATFERIGYELSNGAALTLTADAPITKTLTLAGKGSVDMDVDFDVVDQMGIVVTTPYAGGYTDPGEVSIISRGDLSFRASPNGWSSVGIQLLDKSTFDNRGAIKVSGRPYTSPPSAGISGGALVTNSGVISLDFAAGVNGALKVVNSGQIVQTADGGLSYGVYNVNSLENSGTISTAGAAVTLNYTNYYTPATDAPSVVNSGTIRSTAGTAIVQYSNTRGVTITNTETGLIEAVGGTAIQTGYFADTVRNDGEIVGNISLGYGDDRLENYGSITGRVDLGDGNDTFVQWVGGSMTGVVDGGWGLDTLTIDSTGGGRITGAQFLNFERFTQIGDGGIVYAGVFSADTIRLEGGSAIVEAGTSVSTSGYVTVFSGGDGSEHVDNAGRIAGSISLGGGTDTAVNRGTITGAVALGAGDDVFTEGAGSSVTRGVDGGAGEDTYIVELAGDRTGIGARTNFERLGVQGSGRLTLALDQSWSQISLDGASLDMVGGGYAVGSVTGGDKAEAVSFDGEIATVSLGGGDDSLTLGATVIGGLKSGGAGVDLLRFTATSPVTITGQVSGFETIRLDGGALSVAGSLGAAGDVMSFGDGGQTLSILAGGVLNGTVDLGAGDDVLNLAAGGTLAGAVLGGAGSDRVSIDLISDLSLRGDQLQQFEILEVTGTGALNFTGGAAKFDRLITSSLTLSIASGSSLSASDVTLGAAANTVTVDGAFQGRLDLGAGDDLLRLTSGASFSGSANGGAGYDRIELALGGTDAAPIAFGSGAFTGFEALGLQSGVVSLAGDYGFETIRVSGGRLIGLAGSRIAGSVTVGQGATFGSAGTVVGDVVVNGTLSPGASPGTMTVIGNVTLAGGSTSLFELTPTLSDKLAVSGRVTIAQGATLKLTGAATALTPGRRLDLIVADGGISGAFSTIQGGEGLNLHFSQSATRLQALGLFTTSPGFSQEVSSLVTTLNTALIADKASAGLVSALPALVDPTTGVSNGAALARLTPQAYASAAQLATEDGLSVIDAAREQSRFAPQTAGLFGFGQAIAGRRDLDGDAGAGVAGAKIDGAGVISGVGYGVKSAWAGAFVGYLNGRQRIGVLDARTDLDSFVVGVMGSAEYRGLTLGASVAHDRADADTRRAAPGGQASGDYKLKSWFADVNLSYPVAVGDDWAVRPSLGASYVATKRGDLVERGGGGLGLTLASETTTTWFVDGQVELRGGQAAGARVHPYASLGFRSRVGGDDAAASARLTGLDAVILATGVRRERTLGTLGAGVGYDLTERLTVSTSYAGEFGDGGRQAALVGLNWKF</sequence>
<dbReference type="RefSeq" id="WP_165260782.1">
    <property type="nucleotide sequence ID" value="NZ_JAAKGT010000009.1"/>
</dbReference>
<evidence type="ECO:0000259" key="2">
    <source>
        <dbReference type="PROSITE" id="PS51208"/>
    </source>
</evidence>
<feature type="chain" id="PRO_5026218659" description="Autotransporter domain-containing protein" evidence="1">
    <location>
        <begin position="35"/>
        <end position="2015"/>
    </location>
</feature>
<name>A0A6G4R101_9CAUL</name>
<comment type="caution">
    <text evidence="3">The sequence shown here is derived from an EMBL/GenBank/DDBJ whole genome shotgun (WGS) entry which is preliminary data.</text>
</comment>
<evidence type="ECO:0000313" key="3">
    <source>
        <dbReference type="EMBL" id="NGM51389.1"/>
    </source>
</evidence>
<keyword evidence="1" id="KW-0732">Signal</keyword>
<dbReference type="InterPro" id="IPR036709">
    <property type="entry name" value="Autotransporte_beta_dom_sf"/>
</dbReference>
<gene>
    <name evidence="3" type="ORF">G5B46_17405</name>
</gene>
<dbReference type="InterPro" id="IPR006311">
    <property type="entry name" value="TAT_signal"/>
</dbReference>
<dbReference type="PROSITE" id="PS51208">
    <property type="entry name" value="AUTOTRANSPORTER"/>
    <property type="match status" value="1"/>
</dbReference>
<dbReference type="Gene3D" id="2.160.20.160">
    <property type="match status" value="2"/>
</dbReference>
<accession>A0A6G4R101</accession>
<dbReference type="Gene3D" id="2.40.128.130">
    <property type="entry name" value="Autotransporter beta-domain"/>
    <property type="match status" value="1"/>
</dbReference>
<organism evidence="3">
    <name type="scientific">Caulobacter sp. 602-2</name>
    <dbReference type="NCBI Taxonomy" id="2710887"/>
    <lineage>
        <taxon>Bacteria</taxon>
        <taxon>Pseudomonadati</taxon>
        <taxon>Pseudomonadota</taxon>
        <taxon>Alphaproteobacteria</taxon>
        <taxon>Caulobacterales</taxon>
        <taxon>Caulobacteraceae</taxon>
        <taxon>Caulobacter</taxon>
    </lineage>
</organism>
<reference evidence="3" key="1">
    <citation type="submission" date="2020-02" db="EMBL/GenBank/DDBJ databases">
        <authorList>
            <person name="Gao J."/>
            <person name="Sun J."/>
        </authorList>
    </citation>
    <scope>NUCLEOTIDE SEQUENCE</scope>
    <source>
        <strain evidence="3">602-2</strain>
    </source>
</reference>
<dbReference type="SUPFAM" id="SSF103515">
    <property type="entry name" value="Autotransporter"/>
    <property type="match status" value="1"/>
</dbReference>
<evidence type="ECO:0000256" key="1">
    <source>
        <dbReference type="SAM" id="SignalP"/>
    </source>
</evidence>
<dbReference type="InterPro" id="IPR005546">
    <property type="entry name" value="Autotransporte_beta"/>
</dbReference>